<name>I0Z2G5_COCSC</name>
<gene>
    <name evidence="7" type="ORF">COCSUDRAFT_41116</name>
</gene>
<dbReference type="NCBIfam" id="TIGR00049">
    <property type="entry name" value="iron-sulfur cluster assembly accessory protein"/>
    <property type="match status" value="1"/>
</dbReference>
<sequence length="125" mass="13171">MDSEPAAADHPAAMVKLSDAAVKRLRHVLETAASKDEIALRLTVEAGGCSGFSYKFDLGSGPTEDDYVVDCDGQKLIIDSVSHEFVKGATVDFADELIKSTFEVVDNPNAGGKCGCGSSFTPKDL</sequence>
<keyword evidence="4" id="KW-0408">Iron</keyword>
<dbReference type="GO" id="GO:0016226">
    <property type="term" value="P:iron-sulfur cluster assembly"/>
    <property type="evidence" value="ECO:0007669"/>
    <property type="project" value="InterPro"/>
</dbReference>
<dbReference type="SUPFAM" id="SSF89360">
    <property type="entry name" value="HesB-like domain"/>
    <property type="match status" value="1"/>
</dbReference>
<dbReference type="Proteomes" id="UP000007264">
    <property type="component" value="Unassembled WGS sequence"/>
</dbReference>
<dbReference type="OrthoDB" id="1938621at2759"/>
<dbReference type="RefSeq" id="XP_005649378.1">
    <property type="nucleotide sequence ID" value="XM_005649321.1"/>
</dbReference>
<dbReference type="eggNOG" id="KOG1119">
    <property type="taxonomic scope" value="Eukaryota"/>
</dbReference>
<dbReference type="Pfam" id="PF01521">
    <property type="entry name" value="Fe-S_biosyn"/>
    <property type="match status" value="1"/>
</dbReference>
<comment type="caution">
    <text evidence="7">The sequence shown here is derived from an EMBL/GenBank/DDBJ whole genome shotgun (WGS) entry which is preliminary data.</text>
</comment>
<dbReference type="InterPro" id="IPR035903">
    <property type="entry name" value="HesB-like_dom_sf"/>
</dbReference>
<evidence type="ECO:0000256" key="5">
    <source>
        <dbReference type="ARBA" id="ARBA00023128"/>
    </source>
</evidence>
<comment type="subcellular location">
    <subcellularLocation>
        <location evidence="1">Mitochondrion</location>
    </subcellularLocation>
</comment>
<reference evidence="7 8" key="1">
    <citation type="journal article" date="2012" name="Genome Biol.">
        <title>The genome of the polar eukaryotic microalga coccomyxa subellipsoidea reveals traits of cold adaptation.</title>
        <authorList>
            <person name="Blanc G."/>
            <person name="Agarkova I."/>
            <person name="Grimwood J."/>
            <person name="Kuo A."/>
            <person name="Brueggeman A."/>
            <person name="Dunigan D."/>
            <person name="Gurnon J."/>
            <person name="Ladunga I."/>
            <person name="Lindquist E."/>
            <person name="Lucas S."/>
            <person name="Pangilinan J."/>
            <person name="Proschold T."/>
            <person name="Salamov A."/>
            <person name="Schmutz J."/>
            <person name="Weeks D."/>
            <person name="Yamada T."/>
            <person name="Claverie J.M."/>
            <person name="Grigoriev I."/>
            <person name="Van Etten J."/>
            <person name="Lomsadze A."/>
            <person name="Borodovsky M."/>
        </authorList>
    </citation>
    <scope>NUCLEOTIDE SEQUENCE [LARGE SCALE GENOMIC DNA]</scope>
    <source>
        <strain evidence="7 8">C-169</strain>
    </source>
</reference>
<evidence type="ECO:0000256" key="1">
    <source>
        <dbReference type="ARBA" id="ARBA00004173"/>
    </source>
</evidence>
<evidence type="ECO:0000313" key="7">
    <source>
        <dbReference type="EMBL" id="EIE24834.1"/>
    </source>
</evidence>
<dbReference type="AlphaFoldDB" id="I0Z2G5"/>
<dbReference type="InterPro" id="IPR000361">
    <property type="entry name" value="ATAP_core_dom"/>
</dbReference>
<dbReference type="EMBL" id="AGSI01000005">
    <property type="protein sequence ID" value="EIE24834.1"/>
    <property type="molecule type" value="Genomic_DNA"/>
</dbReference>
<dbReference type="KEGG" id="csl:COCSUDRAFT_41116"/>
<protein>
    <recommendedName>
        <fullName evidence="6">Core domain-containing protein</fullName>
    </recommendedName>
</protein>
<keyword evidence="3" id="KW-0479">Metal-binding</keyword>
<feature type="domain" description="Core" evidence="6">
    <location>
        <begin position="15"/>
        <end position="117"/>
    </location>
</feature>
<dbReference type="GO" id="GO:0051539">
    <property type="term" value="F:4 iron, 4 sulfur cluster binding"/>
    <property type="evidence" value="ECO:0007669"/>
    <property type="project" value="TreeGrafter"/>
</dbReference>
<dbReference type="InterPro" id="IPR016092">
    <property type="entry name" value="ATAP"/>
</dbReference>
<organism evidence="7 8">
    <name type="scientific">Coccomyxa subellipsoidea (strain C-169)</name>
    <name type="common">Green microalga</name>
    <dbReference type="NCBI Taxonomy" id="574566"/>
    <lineage>
        <taxon>Eukaryota</taxon>
        <taxon>Viridiplantae</taxon>
        <taxon>Chlorophyta</taxon>
        <taxon>core chlorophytes</taxon>
        <taxon>Trebouxiophyceae</taxon>
        <taxon>Trebouxiophyceae incertae sedis</taxon>
        <taxon>Coccomyxaceae</taxon>
        <taxon>Coccomyxa</taxon>
        <taxon>Coccomyxa subellipsoidea</taxon>
    </lineage>
</organism>
<evidence type="ECO:0000259" key="6">
    <source>
        <dbReference type="Pfam" id="PF01521"/>
    </source>
</evidence>
<dbReference type="STRING" id="574566.I0Z2G5"/>
<dbReference type="GO" id="GO:0005506">
    <property type="term" value="F:iron ion binding"/>
    <property type="evidence" value="ECO:0007669"/>
    <property type="project" value="TreeGrafter"/>
</dbReference>
<evidence type="ECO:0000256" key="2">
    <source>
        <dbReference type="ARBA" id="ARBA00006718"/>
    </source>
</evidence>
<comment type="similarity">
    <text evidence="2">Belongs to the HesB/IscA family.</text>
</comment>
<dbReference type="PANTHER" id="PTHR43011">
    <property type="entry name" value="IRON-SULFUR CLUSTER ASSEMBLY 2 HOMOLOG, MITOCHONDRIAL"/>
    <property type="match status" value="1"/>
</dbReference>
<dbReference type="FunFam" id="2.60.300.12:FF:000006">
    <property type="entry name" value="Iron-sulfur cluster assembly 2 mitochondrial"/>
    <property type="match status" value="1"/>
</dbReference>
<evidence type="ECO:0000256" key="4">
    <source>
        <dbReference type="ARBA" id="ARBA00023004"/>
    </source>
</evidence>
<dbReference type="PANTHER" id="PTHR43011:SF1">
    <property type="entry name" value="IRON-SULFUR CLUSTER ASSEMBLY 2 HOMOLOG, MITOCHONDRIAL"/>
    <property type="match status" value="1"/>
</dbReference>
<dbReference type="GeneID" id="17042835"/>
<proteinExistence type="inferred from homology"/>
<keyword evidence="8" id="KW-1185">Reference proteome</keyword>
<accession>I0Z2G5</accession>
<dbReference type="Gene3D" id="2.60.300.12">
    <property type="entry name" value="HesB-like domain"/>
    <property type="match status" value="1"/>
</dbReference>
<dbReference type="GO" id="GO:0120510">
    <property type="term" value="C:mitochondrial [4Fe-4S] assembly complex"/>
    <property type="evidence" value="ECO:0007669"/>
    <property type="project" value="UniProtKB-ARBA"/>
</dbReference>
<evidence type="ECO:0000313" key="8">
    <source>
        <dbReference type="Proteomes" id="UP000007264"/>
    </source>
</evidence>
<keyword evidence="5" id="KW-0496">Mitochondrion</keyword>
<dbReference type="GO" id="GO:0051537">
    <property type="term" value="F:2 iron, 2 sulfur cluster binding"/>
    <property type="evidence" value="ECO:0007669"/>
    <property type="project" value="TreeGrafter"/>
</dbReference>
<evidence type="ECO:0000256" key="3">
    <source>
        <dbReference type="ARBA" id="ARBA00022723"/>
    </source>
</evidence>